<evidence type="ECO:0000313" key="3">
    <source>
        <dbReference type="Proteomes" id="UP001491088"/>
    </source>
</evidence>
<keyword evidence="1" id="KW-1133">Transmembrane helix</keyword>
<evidence type="ECO:0000313" key="2">
    <source>
        <dbReference type="EMBL" id="WYW55318.1"/>
    </source>
</evidence>
<keyword evidence="1" id="KW-0812">Transmembrane</keyword>
<evidence type="ECO:0000256" key="1">
    <source>
        <dbReference type="SAM" id="Phobius"/>
    </source>
</evidence>
<dbReference type="Proteomes" id="UP001491088">
    <property type="component" value="Chromosome"/>
</dbReference>
<name>A0ABZ2TQB3_9FLAO</name>
<protein>
    <submittedName>
        <fullName evidence="2">Uncharacterized protein</fullName>
    </submittedName>
</protein>
<feature type="transmembrane region" description="Helical" evidence="1">
    <location>
        <begin position="27"/>
        <end position="52"/>
    </location>
</feature>
<feature type="transmembrane region" description="Helical" evidence="1">
    <location>
        <begin position="72"/>
        <end position="89"/>
    </location>
</feature>
<reference evidence="2 3" key="1">
    <citation type="submission" date="2024-03" db="EMBL/GenBank/DDBJ databases">
        <authorList>
            <person name="Cao K."/>
        </authorList>
    </citation>
    <scope>NUCLEOTIDE SEQUENCE [LARGE SCALE GENOMIC DNA]</scope>
    <source>
        <strain evidence="2 3">MCCC 1K00696</strain>
    </source>
</reference>
<dbReference type="EMBL" id="CP150496">
    <property type="protein sequence ID" value="WYW55318.1"/>
    <property type="molecule type" value="Genomic_DNA"/>
</dbReference>
<sequence length="93" mass="10595">MSFFRNFVAGAKIVAAKLQTKIFWINFLKVALPFFVLVTIISLLINSSSAIFSGDFAKVNATNFSEGKWKNFWGLKFFISVFYGMYVTLKKMS</sequence>
<gene>
    <name evidence="2" type="ORF">WG950_12365</name>
</gene>
<dbReference type="RefSeq" id="WP_340932749.1">
    <property type="nucleotide sequence ID" value="NZ_CP150496.1"/>
</dbReference>
<accession>A0ABZ2TQB3</accession>
<proteinExistence type="predicted"/>
<keyword evidence="3" id="KW-1185">Reference proteome</keyword>
<organism evidence="2 3">
    <name type="scientific">Polaribacter marinaquae</name>
    <dbReference type="NCBI Taxonomy" id="1642819"/>
    <lineage>
        <taxon>Bacteria</taxon>
        <taxon>Pseudomonadati</taxon>
        <taxon>Bacteroidota</taxon>
        <taxon>Flavobacteriia</taxon>
        <taxon>Flavobacteriales</taxon>
        <taxon>Flavobacteriaceae</taxon>
    </lineage>
</organism>
<keyword evidence="1" id="KW-0472">Membrane</keyword>